<comment type="caution">
    <text evidence="14">The sequence shown here is derived from an EMBL/GenBank/DDBJ whole genome shotgun (WGS) entry which is preliminary data.</text>
</comment>
<feature type="compositionally biased region" description="Polar residues" evidence="11">
    <location>
        <begin position="248"/>
        <end position="258"/>
    </location>
</feature>
<dbReference type="SUPFAM" id="SSF81321">
    <property type="entry name" value="Family A G protein-coupled receptor-like"/>
    <property type="match status" value="1"/>
</dbReference>
<keyword evidence="7 12" id="KW-0472">Membrane</keyword>
<keyword evidence="9 10" id="KW-0807">Transducer</keyword>
<feature type="domain" description="G-protein coupled receptors family 1 profile" evidence="13">
    <location>
        <begin position="52"/>
        <end position="374"/>
    </location>
</feature>
<feature type="transmembrane region" description="Helical" evidence="12">
    <location>
        <begin position="321"/>
        <end position="346"/>
    </location>
</feature>
<dbReference type="PRINTS" id="PR00237">
    <property type="entry name" value="GPCRRHODOPSN"/>
</dbReference>
<evidence type="ECO:0000313" key="14">
    <source>
        <dbReference type="EMBL" id="KAF9422987.1"/>
    </source>
</evidence>
<dbReference type="SMART" id="SM01381">
    <property type="entry name" value="7TM_GPCR_Srsx"/>
    <property type="match status" value="1"/>
</dbReference>
<name>A0A835GP79_SPOEX</name>
<dbReference type="InterPro" id="IPR000276">
    <property type="entry name" value="GPCR_Rhodpsn"/>
</dbReference>
<evidence type="ECO:0000259" key="13">
    <source>
        <dbReference type="PROSITE" id="PS50262"/>
    </source>
</evidence>
<dbReference type="PANTHER" id="PTHR24228">
    <property type="entry name" value="B2 BRADYKININ RECEPTOR/ANGIOTENSIN II RECEPTOR"/>
    <property type="match status" value="1"/>
</dbReference>
<comment type="similarity">
    <text evidence="2 10">Belongs to the G-protein coupled receptor 1 family.</text>
</comment>
<dbReference type="PANTHER" id="PTHR24228:SF74">
    <property type="entry name" value="G-PROTEIN COUPLED RECEPTORS FAMILY 1 PROFILE DOMAIN-CONTAINING PROTEIN"/>
    <property type="match status" value="1"/>
</dbReference>
<keyword evidence="4 10" id="KW-0812">Transmembrane</keyword>
<feature type="transmembrane region" description="Helical" evidence="12">
    <location>
        <begin position="33"/>
        <end position="61"/>
    </location>
</feature>
<feature type="transmembrane region" description="Helical" evidence="12">
    <location>
        <begin position="116"/>
        <end position="135"/>
    </location>
</feature>
<protein>
    <recommendedName>
        <fullName evidence="13">G-protein coupled receptors family 1 profile domain-containing protein</fullName>
    </recommendedName>
</protein>
<dbReference type="InterPro" id="IPR017452">
    <property type="entry name" value="GPCR_Rhodpsn_7TM"/>
</dbReference>
<evidence type="ECO:0000256" key="11">
    <source>
        <dbReference type="SAM" id="MobiDB-lite"/>
    </source>
</evidence>
<accession>A0A835GP79</accession>
<comment type="subcellular location">
    <subcellularLocation>
        <location evidence="1">Cell membrane</location>
        <topology evidence="1">Multi-pass membrane protein</topology>
    </subcellularLocation>
</comment>
<gene>
    <name evidence="14" type="ORF">HW555_001530</name>
</gene>
<evidence type="ECO:0000256" key="8">
    <source>
        <dbReference type="ARBA" id="ARBA00023170"/>
    </source>
</evidence>
<evidence type="ECO:0000256" key="9">
    <source>
        <dbReference type="ARBA" id="ARBA00023224"/>
    </source>
</evidence>
<feature type="transmembrane region" description="Helical" evidence="12">
    <location>
        <begin position="200"/>
        <end position="223"/>
    </location>
</feature>
<reference evidence="14" key="1">
    <citation type="submission" date="2020-08" db="EMBL/GenBank/DDBJ databases">
        <title>Spodoptera exigua strain:BAW_Kor-Di-RS1 Genome sequencing and assembly.</title>
        <authorList>
            <person name="Kim J."/>
            <person name="Nam H.Y."/>
            <person name="Kwon M."/>
            <person name="Choi J.H."/>
            <person name="Cho S.R."/>
            <person name="Kim G.-H."/>
        </authorList>
    </citation>
    <scope>NUCLEOTIDE SEQUENCE</scope>
    <source>
        <strain evidence="14">BAW_Kor-Di-RS1</strain>
        <tissue evidence="14">Whole-body</tissue>
    </source>
</reference>
<evidence type="ECO:0000256" key="12">
    <source>
        <dbReference type="SAM" id="Phobius"/>
    </source>
</evidence>
<feature type="transmembrane region" description="Helical" evidence="12">
    <location>
        <begin position="73"/>
        <end position="96"/>
    </location>
</feature>
<evidence type="ECO:0000256" key="3">
    <source>
        <dbReference type="ARBA" id="ARBA00022475"/>
    </source>
</evidence>
<keyword evidence="15" id="KW-1185">Reference proteome</keyword>
<evidence type="ECO:0000256" key="5">
    <source>
        <dbReference type="ARBA" id="ARBA00022989"/>
    </source>
</evidence>
<dbReference type="PROSITE" id="PS50262">
    <property type="entry name" value="G_PROTEIN_RECEP_F1_2"/>
    <property type="match status" value="1"/>
</dbReference>
<feature type="transmembrane region" description="Helical" evidence="12">
    <location>
        <begin position="358"/>
        <end position="377"/>
    </location>
</feature>
<dbReference type="GO" id="GO:0004930">
    <property type="term" value="F:G protein-coupled receptor activity"/>
    <property type="evidence" value="ECO:0007669"/>
    <property type="project" value="UniProtKB-KW"/>
</dbReference>
<organism evidence="14 15">
    <name type="scientific">Spodoptera exigua</name>
    <name type="common">Beet armyworm</name>
    <name type="synonym">Noctua fulgens</name>
    <dbReference type="NCBI Taxonomy" id="7107"/>
    <lineage>
        <taxon>Eukaryota</taxon>
        <taxon>Metazoa</taxon>
        <taxon>Ecdysozoa</taxon>
        <taxon>Arthropoda</taxon>
        <taxon>Hexapoda</taxon>
        <taxon>Insecta</taxon>
        <taxon>Pterygota</taxon>
        <taxon>Neoptera</taxon>
        <taxon>Endopterygota</taxon>
        <taxon>Lepidoptera</taxon>
        <taxon>Glossata</taxon>
        <taxon>Ditrysia</taxon>
        <taxon>Noctuoidea</taxon>
        <taxon>Noctuidae</taxon>
        <taxon>Amphipyrinae</taxon>
        <taxon>Spodoptera</taxon>
    </lineage>
</organism>
<feature type="transmembrane region" description="Helical" evidence="12">
    <location>
        <begin position="156"/>
        <end position="174"/>
    </location>
</feature>
<dbReference type="PROSITE" id="PS00237">
    <property type="entry name" value="G_PROTEIN_RECEP_F1_1"/>
    <property type="match status" value="1"/>
</dbReference>
<dbReference type="Gene3D" id="1.20.1070.10">
    <property type="entry name" value="Rhodopsin 7-helix transmembrane proteins"/>
    <property type="match status" value="1"/>
</dbReference>
<evidence type="ECO:0000313" key="15">
    <source>
        <dbReference type="Proteomes" id="UP000648187"/>
    </source>
</evidence>
<sequence>MVACDYSKSNYGMSYSSSEELASVKLFRCYSDALLTFASLCCVLFMVMGILGNLTTIIALARCRKVRNATAIFIINLHISDVIFGSLVLPMTAITFWKKQWTHGWIMCGVYAYWKFTLNAVSIFTVLAITINRYIIVCHPLWYPRIYKRRNITMKLILIWMLALVLFLPSYFGAWGRFDLEPNGGFCTMIQDENGNSPKKFFMCIAFVGPYLTIAICYARIWWVVKKTASKVRGQNPRPIRPTHLPLTHTQSETSTDGKTLISFDPASPANSTTDDDKTPPSSANTTPCDHKTFDKYFKAPFRLTRKEIRPKAPTSRDKRLFAMIAAILLSYSLTHLPLMVTRFVYKEYKSEPYANVFAHLLGYLGTCINPIVYVLMSNEYRHAYRSLFEVIINKLWKQQYAITRK</sequence>
<evidence type="ECO:0000256" key="7">
    <source>
        <dbReference type="ARBA" id="ARBA00023136"/>
    </source>
</evidence>
<evidence type="ECO:0000256" key="1">
    <source>
        <dbReference type="ARBA" id="ARBA00004651"/>
    </source>
</evidence>
<keyword evidence="3" id="KW-1003">Cell membrane</keyword>
<evidence type="ECO:0000256" key="6">
    <source>
        <dbReference type="ARBA" id="ARBA00023040"/>
    </source>
</evidence>
<dbReference type="Proteomes" id="UP000648187">
    <property type="component" value="Unassembled WGS sequence"/>
</dbReference>
<feature type="region of interest" description="Disordered" evidence="11">
    <location>
        <begin position="233"/>
        <end position="288"/>
    </location>
</feature>
<dbReference type="Pfam" id="PF00001">
    <property type="entry name" value="7tm_1"/>
    <property type="match status" value="1"/>
</dbReference>
<evidence type="ECO:0000256" key="4">
    <source>
        <dbReference type="ARBA" id="ARBA00022692"/>
    </source>
</evidence>
<keyword evidence="5 12" id="KW-1133">Transmembrane helix</keyword>
<dbReference type="EMBL" id="JACKWZ010000012">
    <property type="protein sequence ID" value="KAF9422987.1"/>
    <property type="molecule type" value="Genomic_DNA"/>
</dbReference>
<dbReference type="AlphaFoldDB" id="A0A835GP79"/>
<proteinExistence type="inferred from homology"/>
<evidence type="ECO:0000256" key="10">
    <source>
        <dbReference type="RuleBase" id="RU000688"/>
    </source>
</evidence>
<keyword evidence="6 10" id="KW-0297">G-protein coupled receptor</keyword>
<dbReference type="GO" id="GO:0005886">
    <property type="term" value="C:plasma membrane"/>
    <property type="evidence" value="ECO:0007669"/>
    <property type="project" value="UniProtKB-SubCell"/>
</dbReference>
<evidence type="ECO:0000256" key="2">
    <source>
        <dbReference type="ARBA" id="ARBA00010663"/>
    </source>
</evidence>
<keyword evidence="8 10" id="KW-0675">Receptor</keyword>